<evidence type="ECO:0000313" key="2">
    <source>
        <dbReference type="Proteomes" id="UP001139502"/>
    </source>
</evidence>
<dbReference type="AlphaFoldDB" id="A0A9X2HDR4"/>
<dbReference type="InterPro" id="IPR029058">
    <property type="entry name" value="AB_hydrolase_fold"/>
</dbReference>
<name>A0A9X2HDR4_9MICC</name>
<sequence>MVQAFEGWGRSFTGIAAAGGFIRRQLRSRGIGVARLEGFARVPLAEAQDPATPFPSPAEPTVAFLASGIEAATRADARLDAASGSGRDSTAHLAVAVLTGPDGARSLAVLIPGTDFASLLNVAEPNGLASILDNFVTDPGAPLAETSALMQMVDAALVEAGSDGRVPVLLAGFSQGGMVALSLAGNREFLGRHRLAGVLTLGAPSRHYGGAPAGLPILDVADREDLVAGLDARGTQGDAGAILLITDARPGVLRAHSIRSYADAASGADERLPREPRGPEYAAMLRAVLPEGAEPEFRVYGASSRLSVGGEPVGESGAR</sequence>
<dbReference type="RefSeq" id="WP_254165473.1">
    <property type="nucleotide sequence ID" value="NZ_JANAFB010000008.1"/>
</dbReference>
<protein>
    <submittedName>
        <fullName evidence="1">Uncharacterized protein</fullName>
    </submittedName>
</protein>
<keyword evidence="2" id="KW-1185">Reference proteome</keyword>
<proteinExistence type="predicted"/>
<accession>A0A9X2HDR4</accession>
<dbReference type="SUPFAM" id="SSF53474">
    <property type="entry name" value="alpha/beta-Hydrolases"/>
    <property type="match status" value="1"/>
</dbReference>
<reference evidence="1" key="1">
    <citation type="submission" date="2022-06" db="EMBL/GenBank/DDBJ databases">
        <title>Rothia sp. isolated from sandalwood seedling.</title>
        <authorList>
            <person name="Tuikhar N."/>
            <person name="Kirdat K."/>
            <person name="Thorat V."/>
            <person name="Swetha P."/>
            <person name="Padma S."/>
            <person name="Sundararaj R."/>
            <person name="Yadav A."/>
        </authorList>
    </citation>
    <scope>NUCLEOTIDE SEQUENCE</scope>
    <source>
        <strain evidence="1">AR01</strain>
    </source>
</reference>
<comment type="caution">
    <text evidence="1">The sequence shown here is derived from an EMBL/GenBank/DDBJ whole genome shotgun (WGS) entry which is preliminary data.</text>
</comment>
<evidence type="ECO:0000313" key="1">
    <source>
        <dbReference type="EMBL" id="MCP3425329.1"/>
    </source>
</evidence>
<dbReference type="Gene3D" id="3.40.50.1820">
    <property type="entry name" value="alpha/beta hydrolase"/>
    <property type="match status" value="1"/>
</dbReference>
<gene>
    <name evidence="1" type="ORF">NBM05_04655</name>
</gene>
<dbReference type="EMBL" id="JANAFB010000008">
    <property type="protein sequence ID" value="MCP3425329.1"/>
    <property type="molecule type" value="Genomic_DNA"/>
</dbReference>
<organism evidence="1 2">
    <name type="scientific">Rothia santali</name>
    <dbReference type="NCBI Taxonomy" id="2949643"/>
    <lineage>
        <taxon>Bacteria</taxon>
        <taxon>Bacillati</taxon>
        <taxon>Actinomycetota</taxon>
        <taxon>Actinomycetes</taxon>
        <taxon>Micrococcales</taxon>
        <taxon>Micrococcaceae</taxon>
        <taxon>Rothia</taxon>
    </lineage>
</organism>
<dbReference type="Proteomes" id="UP001139502">
    <property type="component" value="Unassembled WGS sequence"/>
</dbReference>